<dbReference type="GO" id="GO:0043190">
    <property type="term" value="C:ATP-binding cassette (ABC) transporter complex"/>
    <property type="evidence" value="ECO:0007669"/>
    <property type="project" value="InterPro"/>
</dbReference>
<dbReference type="PANTHER" id="PTHR30477:SF13">
    <property type="entry name" value="IRON TRANSPORT SYSTEM MEMBRANE PROTEIN HI_0360-RELATED"/>
    <property type="match status" value="1"/>
</dbReference>
<evidence type="ECO:0000256" key="4">
    <source>
        <dbReference type="ARBA" id="ARBA00022989"/>
    </source>
</evidence>
<evidence type="ECO:0000256" key="6">
    <source>
        <dbReference type="RuleBase" id="RU003943"/>
    </source>
</evidence>
<comment type="similarity">
    <text evidence="2 6">Belongs to the ABC-3 integral membrane protein family.</text>
</comment>
<evidence type="ECO:0000256" key="7">
    <source>
        <dbReference type="SAM" id="Phobius"/>
    </source>
</evidence>
<reference evidence="8" key="2">
    <citation type="submission" date="2020-09" db="EMBL/GenBank/DDBJ databases">
        <authorList>
            <person name="Sun Q."/>
            <person name="Kim S."/>
        </authorList>
    </citation>
    <scope>NUCLEOTIDE SEQUENCE</scope>
    <source>
        <strain evidence="8">KCTC 12988</strain>
    </source>
</reference>
<accession>A0A918WHE6</accession>
<gene>
    <name evidence="8" type="ORF">GCM10007100_10210</name>
</gene>
<dbReference type="Pfam" id="PF00950">
    <property type="entry name" value="ABC-3"/>
    <property type="match status" value="1"/>
</dbReference>
<name>A0A918WHE6_9BACT</name>
<protein>
    <submittedName>
        <fullName evidence="8">Membrane protein</fullName>
    </submittedName>
</protein>
<feature type="transmembrane region" description="Helical" evidence="7">
    <location>
        <begin position="249"/>
        <end position="268"/>
    </location>
</feature>
<dbReference type="SUPFAM" id="SSF81345">
    <property type="entry name" value="ABC transporter involved in vitamin B12 uptake, BtuC"/>
    <property type="match status" value="1"/>
</dbReference>
<dbReference type="InterPro" id="IPR037294">
    <property type="entry name" value="ABC_BtuC-like"/>
</dbReference>
<sequence length="279" mass="29250">MFEVFELGLMRRALLAAVMIGFTNGFVSAFVVLHRSPLKLGALSHSVFPGIAAVVLLAGLSTVGVYLGALAAAALVGLGAVFFARKSMVGEETVLAVLMTGAFATGVMMLTRYEGAGGLEDWLLGNIVGMSDADLWMSYGVGVLAVTVLAFLRRPILATLFEPDVAATLGVRTSVLNYGLFALLILVLVTTLQAVGAILALGFIVTPAATVRQLVGSVRGLFFWSGVTGALGAGLGFLGATIFNQPIGAFMVVVITSMFLLAVLIRRLRDGYASRRHQH</sequence>
<organism evidence="8 9">
    <name type="scientific">Roseibacillus persicicus</name>
    <dbReference type="NCBI Taxonomy" id="454148"/>
    <lineage>
        <taxon>Bacteria</taxon>
        <taxon>Pseudomonadati</taxon>
        <taxon>Verrucomicrobiota</taxon>
        <taxon>Verrucomicrobiia</taxon>
        <taxon>Verrucomicrobiales</taxon>
        <taxon>Verrucomicrobiaceae</taxon>
        <taxon>Roseibacillus</taxon>
    </lineage>
</organism>
<dbReference type="GO" id="GO:0055085">
    <property type="term" value="P:transmembrane transport"/>
    <property type="evidence" value="ECO:0007669"/>
    <property type="project" value="InterPro"/>
</dbReference>
<dbReference type="PANTHER" id="PTHR30477">
    <property type="entry name" value="ABC-TRANSPORTER METAL-BINDING PROTEIN"/>
    <property type="match status" value="1"/>
</dbReference>
<feature type="transmembrane region" description="Helical" evidence="7">
    <location>
        <begin position="164"/>
        <end position="186"/>
    </location>
</feature>
<keyword evidence="3 6" id="KW-0812">Transmembrane</keyword>
<feature type="transmembrane region" description="Helical" evidence="7">
    <location>
        <begin position="65"/>
        <end position="83"/>
    </location>
</feature>
<feature type="transmembrane region" description="Helical" evidence="7">
    <location>
        <begin position="221"/>
        <end position="243"/>
    </location>
</feature>
<dbReference type="Gene3D" id="1.10.3470.10">
    <property type="entry name" value="ABC transporter involved in vitamin B12 uptake, BtuC"/>
    <property type="match status" value="1"/>
</dbReference>
<keyword evidence="9" id="KW-1185">Reference proteome</keyword>
<dbReference type="AlphaFoldDB" id="A0A918WHE6"/>
<dbReference type="InterPro" id="IPR001626">
    <property type="entry name" value="ABC_TroCD"/>
</dbReference>
<evidence type="ECO:0000256" key="3">
    <source>
        <dbReference type="ARBA" id="ARBA00022692"/>
    </source>
</evidence>
<comment type="caution">
    <text evidence="8">The sequence shown here is derived from an EMBL/GenBank/DDBJ whole genome shotgun (WGS) entry which is preliminary data.</text>
</comment>
<evidence type="ECO:0000256" key="5">
    <source>
        <dbReference type="ARBA" id="ARBA00023136"/>
    </source>
</evidence>
<keyword evidence="4 7" id="KW-1133">Transmembrane helix</keyword>
<evidence type="ECO:0000313" key="9">
    <source>
        <dbReference type="Proteomes" id="UP000644507"/>
    </source>
</evidence>
<dbReference type="GO" id="GO:0010043">
    <property type="term" value="P:response to zinc ion"/>
    <property type="evidence" value="ECO:0007669"/>
    <property type="project" value="TreeGrafter"/>
</dbReference>
<comment type="subcellular location">
    <subcellularLocation>
        <location evidence="6">Cell membrane</location>
        <topology evidence="6">Multi-pass membrane protein</topology>
    </subcellularLocation>
    <subcellularLocation>
        <location evidence="1">Membrane</location>
        <topology evidence="1">Multi-pass membrane protein</topology>
    </subcellularLocation>
</comment>
<feature type="transmembrane region" description="Helical" evidence="7">
    <location>
        <begin position="133"/>
        <end position="152"/>
    </location>
</feature>
<keyword evidence="5 7" id="KW-0472">Membrane</keyword>
<feature type="transmembrane region" description="Helical" evidence="7">
    <location>
        <begin position="12"/>
        <end position="33"/>
    </location>
</feature>
<dbReference type="RefSeq" id="WP_189567948.1">
    <property type="nucleotide sequence ID" value="NZ_BMXI01000003.1"/>
</dbReference>
<feature type="transmembrane region" description="Helical" evidence="7">
    <location>
        <begin position="192"/>
        <end position="209"/>
    </location>
</feature>
<dbReference type="EMBL" id="BMXI01000003">
    <property type="protein sequence ID" value="GHC46537.1"/>
    <property type="molecule type" value="Genomic_DNA"/>
</dbReference>
<evidence type="ECO:0000313" key="8">
    <source>
        <dbReference type="EMBL" id="GHC46537.1"/>
    </source>
</evidence>
<evidence type="ECO:0000256" key="1">
    <source>
        <dbReference type="ARBA" id="ARBA00004141"/>
    </source>
</evidence>
<evidence type="ECO:0000256" key="2">
    <source>
        <dbReference type="ARBA" id="ARBA00008034"/>
    </source>
</evidence>
<dbReference type="Proteomes" id="UP000644507">
    <property type="component" value="Unassembled WGS sequence"/>
</dbReference>
<keyword evidence="6" id="KW-0813">Transport</keyword>
<feature type="transmembrane region" description="Helical" evidence="7">
    <location>
        <begin position="95"/>
        <end position="113"/>
    </location>
</feature>
<proteinExistence type="inferred from homology"/>
<reference evidence="8" key="1">
    <citation type="journal article" date="2014" name="Int. J. Syst. Evol. Microbiol.">
        <title>Complete genome sequence of Corynebacterium casei LMG S-19264T (=DSM 44701T), isolated from a smear-ripened cheese.</title>
        <authorList>
            <consortium name="US DOE Joint Genome Institute (JGI-PGF)"/>
            <person name="Walter F."/>
            <person name="Albersmeier A."/>
            <person name="Kalinowski J."/>
            <person name="Ruckert C."/>
        </authorList>
    </citation>
    <scope>NUCLEOTIDE SEQUENCE</scope>
    <source>
        <strain evidence="8">KCTC 12988</strain>
    </source>
</reference>